<dbReference type="NCBIfam" id="TIGR00756">
    <property type="entry name" value="PPR"/>
    <property type="match status" value="1"/>
</dbReference>
<dbReference type="EMBL" id="KZ305037">
    <property type="protein sequence ID" value="PIA42656.1"/>
    <property type="molecule type" value="Genomic_DNA"/>
</dbReference>
<dbReference type="InterPro" id="IPR032867">
    <property type="entry name" value="DYW_dom"/>
</dbReference>
<evidence type="ECO:0000256" key="1">
    <source>
        <dbReference type="ARBA" id="ARBA00004173"/>
    </source>
</evidence>
<dbReference type="InterPro" id="IPR002885">
    <property type="entry name" value="PPR_rpt"/>
</dbReference>
<comment type="subcellular location">
    <subcellularLocation>
        <location evidence="1">Mitochondrion</location>
    </subcellularLocation>
</comment>
<dbReference type="GO" id="GO:0003723">
    <property type="term" value="F:RNA binding"/>
    <property type="evidence" value="ECO:0007669"/>
    <property type="project" value="InterPro"/>
</dbReference>
<reference evidence="8 9" key="1">
    <citation type="submission" date="2017-09" db="EMBL/GenBank/DDBJ databases">
        <title>WGS assembly of Aquilegia coerulea Goldsmith.</title>
        <authorList>
            <person name="Hodges S."/>
            <person name="Kramer E."/>
            <person name="Nordborg M."/>
            <person name="Tomkins J."/>
            <person name="Borevitz J."/>
            <person name="Derieg N."/>
            <person name="Yan J."/>
            <person name="Mihaltcheva S."/>
            <person name="Hayes R.D."/>
            <person name="Rokhsar D."/>
        </authorList>
    </citation>
    <scope>NUCLEOTIDE SEQUENCE [LARGE SCALE GENOMIC DNA]</scope>
    <source>
        <strain evidence="9">cv. Goldsmith</strain>
    </source>
</reference>
<protein>
    <recommendedName>
        <fullName evidence="7">DYW domain-containing protein</fullName>
    </recommendedName>
</protein>
<dbReference type="PROSITE" id="PS51375">
    <property type="entry name" value="PPR"/>
    <property type="match status" value="1"/>
</dbReference>
<dbReference type="OrthoDB" id="1932290at2759"/>
<dbReference type="GO" id="GO:0009451">
    <property type="term" value="P:RNA modification"/>
    <property type="evidence" value="ECO:0007669"/>
    <property type="project" value="InterPro"/>
</dbReference>
<dbReference type="PANTHER" id="PTHR47926">
    <property type="entry name" value="PENTATRICOPEPTIDE REPEAT-CONTAINING PROTEIN"/>
    <property type="match status" value="1"/>
</dbReference>
<dbReference type="FunFam" id="1.25.40.10:FF:000503">
    <property type="entry name" value="Pentatricopeptide repeat-containing protein, mitochondrial"/>
    <property type="match status" value="1"/>
</dbReference>
<dbReference type="FunCoup" id="A0A2G5DGL3">
    <property type="interactions" value="759"/>
</dbReference>
<dbReference type="Gene3D" id="1.25.40.10">
    <property type="entry name" value="Tetratricopeptide repeat domain"/>
    <property type="match status" value="1"/>
</dbReference>
<keyword evidence="3" id="KW-0809">Transit peptide</keyword>
<evidence type="ECO:0000256" key="4">
    <source>
        <dbReference type="ARBA" id="ARBA00023128"/>
    </source>
</evidence>
<evidence type="ECO:0000256" key="3">
    <source>
        <dbReference type="ARBA" id="ARBA00022946"/>
    </source>
</evidence>
<keyword evidence="4" id="KW-0496">Mitochondrion</keyword>
<evidence type="ECO:0000256" key="5">
    <source>
        <dbReference type="PROSITE-ProRule" id="PRU00708"/>
    </source>
</evidence>
<dbReference type="PANTHER" id="PTHR47926:SF388">
    <property type="entry name" value="DYW DOMAIN-CONTAINING PROTEIN"/>
    <property type="match status" value="1"/>
</dbReference>
<dbReference type="STRING" id="218851.A0A2G5DGL3"/>
<evidence type="ECO:0000256" key="2">
    <source>
        <dbReference type="ARBA" id="ARBA00022737"/>
    </source>
</evidence>
<dbReference type="Proteomes" id="UP000230069">
    <property type="component" value="Unassembled WGS sequence"/>
</dbReference>
<feature type="compositionally biased region" description="Polar residues" evidence="6">
    <location>
        <begin position="74"/>
        <end position="91"/>
    </location>
</feature>
<dbReference type="InParanoid" id="A0A2G5DGL3"/>
<feature type="repeat" description="PPR" evidence="5">
    <location>
        <begin position="388"/>
        <end position="422"/>
    </location>
</feature>
<accession>A0A2G5DGL3</accession>
<dbReference type="GO" id="GO:0008270">
    <property type="term" value="F:zinc ion binding"/>
    <property type="evidence" value="ECO:0007669"/>
    <property type="project" value="InterPro"/>
</dbReference>
<name>A0A2G5DGL3_AQUCA</name>
<proteinExistence type="predicted"/>
<evidence type="ECO:0000313" key="8">
    <source>
        <dbReference type="EMBL" id="PIA42656.1"/>
    </source>
</evidence>
<organism evidence="8 9">
    <name type="scientific">Aquilegia coerulea</name>
    <name type="common">Rocky mountain columbine</name>
    <dbReference type="NCBI Taxonomy" id="218851"/>
    <lineage>
        <taxon>Eukaryota</taxon>
        <taxon>Viridiplantae</taxon>
        <taxon>Streptophyta</taxon>
        <taxon>Embryophyta</taxon>
        <taxon>Tracheophyta</taxon>
        <taxon>Spermatophyta</taxon>
        <taxon>Magnoliopsida</taxon>
        <taxon>Ranunculales</taxon>
        <taxon>Ranunculaceae</taxon>
        <taxon>Thalictroideae</taxon>
        <taxon>Aquilegia</taxon>
    </lineage>
</organism>
<dbReference type="Pfam" id="PF01535">
    <property type="entry name" value="PPR"/>
    <property type="match status" value="3"/>
</dbReference>
<gene>
    <name evidence="8" type="ORF">AQUCO_02000241v1</name>
</gene>
<dbReference type="InterPro" id="IPR046960">
    <property type="entry name" value="PPR_At4g14850-like_plant"/>
</dbReference>
<dbReference type="GO" id="GO:0005739">
    <property type="term" value="C:mitochondrion"/>
    <property type="evidence" value="ECO:0007669"/>
    <property type="project" value="UniProtKB-SubCell"/>
</dbReference>
<evidence type="ECO:0000313" key="9">
    <source>
        <dbReference type="Proteomes" id="UP000230069"/>
    </source>
</evidence>
<evidence type="ECO:0000256" key="6">
    <source>
        <dbReference type="SAM" id="MobiDB-lite"/>
    </source>
</evidence>
<sequence>MYRKRAALVTLNSISKASFSSSFNPFFLQNLLHFNKTITLFNNFSTSAERLDFYNETHFDFYHSQQQQQQQQQHPFTSVHQQNPIHQTPNNRIYRETWESRNVVNKNKLVGQDRNFSQNPKENYGSNGGDVVCRDLRQSQEAAVGVDYNGNSREFAQNLNTQYGNFSTGYLKNSNGFIDSQQSAAYASGGEFIQNRNENRFQANVSSVYKEDNGKFQQKLNGSYGGNVEGLDKNKTGYQVQLNDNGFRREGSIGLLQNPIGIQRGAGDCVTPTDAGTNTKLAEVCTYEGTIEELDTFCKANKVKEALEVLEILEKKGVTVDLPRYVLLIQACGNIGFLPLAKSAHAHLIRSEGRIHQVYVYNMILEMYSKCRSMCDAHEVFENMPERNLTSWDTMITGFAKNGHGEDAIDLFTQFKQAGLTPDGQMFMGVFLACSVVCDIDEGMLHFESMSNVYGIVPTMEHYTGVVKMLGSVGYLDEAMEFIEKIPFKPTLDVWETLLNLCRLHGNIVLEDQCTMIVNYFDPSWLKDKSKEEAYDIAKEVMKTKVCNEFRGLNKTQEAFLAGDTYHAGKDITYALLRQLNAHMKEAGYYPATRTALHDVDDESKEESLLSHSERLAAAHGLLNSSARLPIRIMKNLRVCVDCHNALKFIAKIVGRELIIRDAKRFHHFKDGLCSCKDYW</sequence>
<dbReference type="InterPro" id="IPR011990">
    <property type="entry name" value="TPR-like_helical_dom_sf"/>
</dbReference>
<keyword evidence="2" id="KW-0677">Repeat</keyword>
<dbReference type="AlphaFoldDB" id="A0A2G5DGL3"/>
<evidence type="ECO:0000259" key="7">
    <source>
        <dbReference type="Pfam" id="PF14432"/>
    </source>
</evidence>
<keyword evidence="9" id="KW-1185">Reference proteome</keyword>
<feature type="region of interest" description="Disordered" evidence="6">
    <location>
        <begin position="63"/>
        <end position="92"/>
    </location>
</feature>
<feature type="domain" description="DYW" evidence="7">
    <location>
        <begin position="588"/>
        <end position="680"/>
    </location>
</feature>
<dbReference type="Pfam" id="PF14432">
    <property type="entry name" value="DYW_deaminase"/>
    <property type="match status" value="1"/>
</dbReference>